<keyword evidence="2" id="KW-1185">Reference proteome</keyword>
<evidence type="ECO:0000313" key="1">
    <source>
        <dbReference type="EnsemblProtists" id="HpaP807170"/>
    </source>
</evidence>
<reference evidence="2" key="1">
    <citation type="journal article" date="2010" name="Science">
        <title>Signatures of adaptation to obligate biotrophy in the Hyaloperonospora arabidopsidis genome.</title>
        <authorList>
            <person name="Baxter L."/>
            <person name="Tripathy S."/>
            <person name="Ishaque N."/>
            <person name="Boot N."/>
            <person name="Cabral A."/>
            <person name="Kemen E."/>
            <person name="Thines M."/>
            <person name="Ah-Fong A."/>
            <person name="Anderson R."/>
            <person name="Badejoko W."/>
            <person name="Bittner-Eddy P."/>
            <person name="Boore J.L."/>
            <person name="Chibucos M.C."/>
            <person name="Coates M."/>
            <person name="Dehal P."/>
            <person name="Delehaunty K."/>
            <person name="Dong S."/>
            <person name="Downton P."/>
            <person name="Dumas B."/>
            <person name="Fabro G."/>
            <person name="Fronick C."/>
            <person name="Fuerstenberg S.I."/>
            <person name="Fulton L."/>
            <person name="Gaulin E."/>
            <person name="Govers F."/>
            <person name="Hughes L."/>
            <person name="Humphray S."/>
            <person name="Jiang R.H."/>
            <person name="Judelson H."/>
            <person name="Kamoun S."/>
            <person name="Kyung K."/>
            <person name="Meijer H."/>
            <person name="Minx P."/>
            <person name="Morris P."/>
            <person name="Nelson J."/>
            <person name="Phuntumart V."/>
            <person name="Qutob D."/>
            <person name="Rehmany A."/>
            <person name="Rougon-Cardoso A."/>
            <person name="Ryden P."/>
            <person name="Torto-Alalibo T."/>
            <person name="Studholme D."/>
            <person name="Wang Y."/>
            <person name="Win J."/>
            <person name="Wood J."/>
            <person name="Clifton S.W."/>
            <person name="Rogers J."/>
            <person name="Van den Ackerveken G."/>
            <person name="Jones J.D."/>
            <person name="McDowell J.M."/>
            <person name="Beynon J."/>
            <person name="Tyler B.M."/>
        </authorList>
    </citation>
    <scope>NUCLEOTIDE SEQUENCE [LARGE SCALE GENOMIC DNA]</scope>
    <source>
        <strain evidence="2">Emoy2</strain>
    </source>
</reference>
<reference evidence="1" key="2">
    <citation type="submission" date="2015-06" db="UniProtKB">
        <authorList>
            <consortium name="EnsemblProtists"/>
        </authorList>
    </citation>
    <scope>IDENTIFICATION</scope>
    <source>
        <strain evidence="1">Emoy2</strain>
    </source>
</reference>
<evidence type="ECO:0000313" key="2">
    <source>
        <dbReference type="Proteomes" id="UP000011713"/>
    </source>
</evidence>
<dbReference type="VEuPathDB" id="FungiDB:HpaG807170"/>
<dbReference type="HOGENOM" id="CLU_1301785_0_0_1"/>
<organism evidence="1 2">
    <name type="scientific">Hyaloperonospora arabidopsidis (strain Emoy2)</name>
    <name type="common">Downy mildew agent</name>
    <name type="synonym">Peronospora arabidopsidis</name>
    <dbReference type="NCBI Taxonomy" id="559515"/>
    <lineage>
        <taxon>Eukaryota</taxon>
        <taxon>Sar</taxon>
        <taxon>Stramenopiles</taxon>
        <taxon>Oomycota</taxon>
        <taxon>Peronosporomycetes</taxon>
        <taxon>Peronosporales</taxon>
        <taxon>Peronosporaceae</taxon>
        <taxon>Hyaloperonospora</taxon>
    </lineage>
</organism>
<sequence>MGRVKHLQLIDSLCPTLSPTTQIHIISCFWIVICVLLDTWQNDSDLRMENRQQDKDCYITYPQQSEVDGNMRPDVSATGVTEVSSVSDSMSSSGQVYQVAALISDKALFQVSGGKASHINNLNIIREDKPPQEDNATISCIVDRLHLFRSITDMIRGTILWATRKYQIKCGNFNVQVVIPHPIKRQQTVTIKSQLKALDHIVCTIPRVVVSP</sequence>
<protein>
    <submittedName>
        <fullName evidence="1">Uncharacterized protein</fullName>
    </submittedName>
</protein>
<dbReference type="EnsemblProtists" id="HpaT807170">
    <property type="protein sequence ID" value="HpaP807170"/>
    <property type="gene ID" value="HpaG807170"/>
</dbReference>
<name>M4BL85_HYAAE</name>
<proteinExistence type="predicted"/>
<dbReference type="EMBL" id="JH598375">
    <property type="status" value="NOT_ANNOTATED_CDS"/>
    <property type="molecule type" value="Genomic_DNA"/>
</dbReference>
<dbReference type="Proteomes" id="UP000011713">
    <property type="component" value="Unassembled WGS sequence"/>
</dbReference>
<accession>M4BL85</accession>
<dbReference type="AlphaFoldDB" id="M4BL85"/>
<dbReference type="InParanoid" id="M4BL85"/>